<dbReference type="OrthoDB" id="3639251at2759"/>
<feature type="transmembrane region" description="Helical" evidence="6">
    <location>
        <begin position="437"/>
        <end position="455"/>
    </location>
</feature>
<feature type="transmembrane region" description="Helical" evidence="6">
    <location>
        <begin position="238"/>
        <end position="257"/>
    </location>
</feature>
<dbReference type="GO" id="GO:0022857">
    <property type="term" value="F:transmembrane transporter activity"/>
    <property type="evidence" value="ECO:0007669"/>
    <property type="project" value="InterPro"/>
</dbReference>
<feature type="transmembrane region" description="Helical" evidence="6">
    <location>
        <begin position="461"/>
        <end position="482"/>
    </location>
</feature>
<protein>
    <recommendedName>
        <fullName evidence="9">Major facilitator superfamily (MFS) profile domain-containing protein</fullName>
    </recommendedName>
</protein>
<dbReference type="AlphaFoldDB" id="A0A0D2C825"/>
<dbReference type="FunFam" id="1.20.1250.20:FF:000409">
    <property type="entry name" value="MFS general substrate transporter"/>
    <property type="match status" value="1"/>
</dbReference>
<evidence type="ECO:0000256" key="6">
    <source>
        <dbReference type="SAM" id="Phobius"/>
    </source>
</evidence>
<feature type="transmembrane region" description="Helical" evidence="6">
    <location>
        <begin position="206"/>
        <end position="226"/>
    </location>
</feature>
<comment type="subcellular location">
    <subcellularLocation>
        <location evidence="1">Membrane</location>
        <topology evidence="1">Multi-pass membrane protein</topology>
    </subcellularLocation>
</comment>
<evidence type="ECO:0000256" key="4">
    <source>
        <dbReference type="ARBA" id="ARBA00022989"/>
    </source>
</evidence>
<dbReference type="EMBL" id="KN847333">
    <property type="protein sequence ID" value="KIW45932.1"/>
    <property type="molecule type" value="Genomic_DNA"/>
</dbReference>
<accession>A0A0D2C825</accession>
<dbReference type="VEuPathDB" id="FungiDB:PV06_01637"/>
<keyword evidence="2" id="KW-0813">Transport</keyword>
<dbReference type="Proteomes" id="UP000053342">
    <property type="component" value="Unassembled WGS sequence"/>
</dbReference>
<feature type="transmembrane region" description="Helical" evidence="6">
    <location>
        <begin position="401"/>
        <end position="425"/>
    </location>
</feature>
<organism evidence="7 8">
    <name type="scientific">Exophiala oligosperma</name>
    <dbReference type="NCBI Taxonomy" id="215243"/>
    <lineage>
        <taxon>Eukaryota</taxon>
        <taxon>Fungi</taxon>
        <taxon>Dikarya</taxon>
        <taxon>Ascomycota</taxon>
        <taxon>Pezizomycotina</taxon>
        <taxon>Eurotiomycetes</taxon>
        <taxon>Chaetothyriomycetidae</taxon>
        <taxon>Chaetothyriales</taxon>
        <taxon>Herpotrichiellaceae</taxon>
        <taxon>Exophiala</taxon>
    </lineage>
</organism>
<dbReference type="PANTHER" id="PTHR43791:SF47">
    <property type="entry name" value="MAJOR FACILITATOR SUPERFAMILY (MFS) PROFILE DOMAIN-CONTAINING PROTEIN-RELATED"/>
    <property type="match status" value="1"/>
</dbReference>
<evidence type="ECO:0000313" key="8">
    <source>
        <dbReference type="Proteomes" id="UP000053342"/>
    </source>
</evidence>
<dbReference type="Pfam" id="PF07690">
    <property type="entry name" value="MFS_1"/>
    <property type="match status" value="1"/>
</dbReference>
<sequence>MNVRSVLDTVYIIRHIPRLRLTALPLFSHSFTRPPSLLPLQNIPDLNLPNMNQKTNTDDNAIMEKDLDIDQLERAETQVSIDSDKANDARIAAFSPQEQKKIIRHIDRRLVLTLGFLYCVSLMDRTNTGIAVVAGMGVDLKLIDNRYSIIVLLFFITYVLLQPPATVVLRKVGPRIFLPTITLLWGITMITFGFVKDWYDLIPLRLVLGIFEAGFFPGCAYLLSCWYPRYELQKRNAVFYLIGSMASAFSGILAYGFSQLKNHGSGPKWWGQHYGPTPTNPDAPSGILPGIAGWRWIFILQGVVTCAMALFSYLVIVDFPELSTNSFGFKFLNEKEAAFVVARIEKDRHDAIPEEFKLGKYLKSALDLKVWGFAALFGLTTTNTYAIAYFLPIILNEGMGFGVAASQCLISPPYVLAAIVMYAFAVLGDKYHLRSPFILINGCLLLIGLPLLGYLDNVGVRYFGVFIATAACNANVPCVLTWQANNIRGQWKRALCSATLVGAGGIGGIIGSTVFRDQDKPKYHPGILTCMISSALIIVITLALDYKFWKANKRVDDGGKPIEGLRGFKYTF</sequence>
<dbReference type="PANTHER" id="PTHR43791">
    <property type="entry name" value="PERMEASE-RELATED"/>
    <property type="match status" value="1"/>
</dbReference>
<gene>
    <name evidence="7" type="ORF">PV06_01637</name>
</gene>
<dbReference type="SUPFAM" id="SSF103473">
    <property type="entry name" value="MFS general substrate transporter"/>
    <property type="match status" value="1"/>
</dbReference>
<evidence type="ECO:0000313" key="7">
    <source>
        <dbReference type="EMBL" id="KIW45932.1"/>
    </source>
</evidence>
<dbReference type="InterPro" id="IPR011701">
    <property type="entry name" value="MFS"/>
</dbReference>
<dbReference type="GO" id="GO:0016020">
    <property type="term" value="C:membrane"/>
    <property type="evidence" value="ECO:0007669"/>
    <property type="project" value="UniProtKB-SubCell"/>
</dbReference>
<keyword evidence="5 6" id="KW-0472">Membrane</keyword>
<dbReference type="FunFam" id="1.20.1250.20:FF:000511">
    <property type="entry name" value="MFS general substrate transporter"/>
    <property type="match status" value="1"/>
</dbReference>
<feature type="transmembrane region" description="Helical" evidence="6">
    <location>
        <begin position="294"/>
        <end position="316"/>
    </location>
</feature>
<feature type="transmembrane region" description="Helical" evidence="6">
    <location>
        <begin position="526"/>
        <end position="544"/>
    </location>
</feature>
<name>A0A0D2C825_9EURO</name>
<evidence type="ECO:0000256" key="2">
    <source>
        <dbReference type="ARBA" id="ARBA00022448"/>
    </source>
</evidence>
<dbReference type="InterPro" id="IPR036259">
    <property type="entry name" value="MFS_trans_sf"/>
</dbReference>
<evidence type="ECO:0008006" key="9">
    <source>
        <dbReference type="Google" id="ProtNLM"/>
    </source>
</evidence>
<dbReference type="Gene3D" id="1.20.1250.20">
    <property type="entry name" value="MFS general substrate transporter like domains"/>
    <property type="match status" value="2"/>
</dbReference>
<keyword evidence="4 6" id="KW-1133">Transmembrane helix</keyword>
<proteinExistence type="predicted"/>
<evidence type="ECO:0000256" key="1">
    <source>
        <dbReference type="ARBA" id="ARBA00004141"/>
    </source>
</evidence>
<feature type="transmembrane region" description="Helical" evidence="6">
    <location>
        <begin position="176"/>
        <end position="194"/>
    </location>
</feature>
<reference evidence="7 8" key="1">
    <citation type="submission" date="2015-01" db="EMBL/GenBank/DDBJ databases">
        <title>The Genome Sequence of Exophiala oligosperma CBS72588.</title>
        <authorList>
            <consortium name="The Broad Institute Genomics Platform"/>
            <person name="Cuomo C."/>
            <person name="de Hoog S."/>
            <person name="Gorbushina A."/>
            <person name="Stielow B."/>
            <person name="Teixiera M."/>
            <person name="Abouelleil A."/>
            <person name="Chapman S.B."/>
            <person name="Priest M."/>
            <person name="Young S.K."/>
            <person name="Wortman J."/>
            <person name="Nusbaum C."/>
            <person name="Birren B."/>
        </authorList>
    </citation>
    <scope>NUCLEOTIDE SEQUENCE [LARGE SCALE GENOMIC DNA]</scope>
    <source>
        <strain evidence="7 8">CBS 72588</strain>
    </source>
</reference>
<keyword evidence="8" id="KW-1185">Reference proteome</keyword>
<feature type="transmembrane region" description="Helical" evidence="6">
    <location>
        <begin position="110"/>
        <end position="135"/>
    </location>
</feature>
<feature type="transmembrane region" description="Helical" evidence="6">
    <location>
        <begin position="494"/>
        <end position="514"/>
    </location>
</feature>
<feature type="transmembrane region" description="Helical" evidence="6">
    <location>
        <begin position="147"/>
        <end position="169"/>
    </location>
</feature>
<dbReference type="HOGENOM" id="CLU_001265_0_1_1"/>
<keyword evidence="3 6" id="KW-0812">Transmembrane</keyword>
<evidence type="ECO:0000256" key="3">
    <source>
        <dbReference type="ARBA" id="ARBA00022692"/>
    </source>
</evidence>
<feature type="transmembrane region" description="Helical" evidence="6">
    <location>
        <begin position="370"/>
        <end position="395"/>
    </location>
</feature>
<dbReference type="RefSeq" id="XP_016266148.1">
    <property type="nucleotide sequence ID" value="XM_016402251.1"/>
</dbReference>
<evidence type="ECO:0000256" key="5">
    <source>
        <dbReference type="ARBA" id="ARBA00023136"/>
    </source>
</evidence>
<dbReference type="GeneID" id="27353711"/>